<accession>A0A1Q9EX05</accession>
<dbReference type="AlphaFoldDB" id="A0A1Q9EX05"/>
<feature type="compositionally biased region" description="Basic and acidic residues" evidence="1">
    <location>
        <begin position="52"/>
        <end position="79"/>
    </location>
</feature>
<name>A0A1Q9EX05_SYMMI</name>
<gene>
    <name evidence="2" type="ORF">AK812_SmicGene4183</name>
</gene>
<dbReference type="Proteomes" id="UP000186817">
    <property type="component" value="Unassembled WGS sequence"/>
</dbReference>
<feature type="region of interest" description="Disordered" evidence="1">
    <location>
        <begin position="22"/>
        <end position="120"/>
    </location>
</feature>
<dbReference type="SUPFAM" id="SSF53756">
    <property type="entry name" value="UDP-Glycosyltransferase/glycogen phosphorylase"/>
    <property type="match status" value="1"/>
</dbReference>
<sequence>MTSAMEVDKAKRQLEEATHELEMLENLTAGGNMQTGAPPTLLSAFQGARPSPVDKDKGTKEHPPQPKYHKGDAKGDQGKKGKGRGQGQPQWPKTGGGASNSSWRNPRSTGAQGSRDPWSEEELIKDNAEELRAAVKLLSTVMLRHEDQLAIQKQDTSYVVFIQTGFPDSLAASTHRIAQTWHSMKTATPEKLEAPMRVLLFQHFIKTVLSKLELMVQTPSSKSMAVKLGLLAENEADLMGMKWDQAANQHVPDPQVPTVPVKEAMQLLQKVLTLCPQPLVISRYHATRKLAQEYQGATLTMLLQVGYRTTEATEVWQALHRLEKSSAWVAAGAYLRREGMQRSALAKRLELVATVLAGSVSLLRHRRALFEEAFVHFDDVTMELVSDCGVTARIKCHAALLRSHKEAMGSRILITFTGTRGDAQPYMVAAQSLQTAGFEVMTAGNEDARSLAESFKVPFHGTQRSAREMMTNELLIEAFAEQSISKIVKAQKQIFSEGKRRQELEKWRQVLLDFRP</sequence>
<evidence type="ECO:0000256" key="1">
    <source>
        <dbReference type="SAM" id="MobiDB-lite"/>
    </source>
</evidence>
<proteinExistence type="predicted"/>
<organism evidence="2 3">
    <name type="scientific">Symbiodinium microadriaticum</name>
    <name type="common">Dinoflagellate</name>
    <name type="synonym">Zooxanthella microadriatica</name>
    <dbReference type="NCBI Taxonomy" id="2951"/>
    <lineage>
        <taxon>Eukaryota</taxon>
        <taxon>Sar</taxon>
        <taxon>Alveolata</taxon>
        <taxon>Dinophyceae</taxon>
        <taxon>Suessiales</taxon>
        <taxon>Symbiodiniaceae</taxon>
        <taxon>Symbiodinium</taxon>
    </lineage>
</organism>
<evidence type="ECO:0000313" key="2">
    <source>
        <dbReference type="EMBL" id="OLQ11970.1"/>
    </source>
</evidence>
<protein>
    <submittedName>
        <fullName evidence="2">Uncharacterized protein</fullName>
    </submittedName>
</protein>
<evidence type="ECO:0000313" key="3">
    <source>
        <dbReference type="Proteomes" id="UP000186817"/>
    </source>
</evidence>
<dbReference type="OrthoDB" id="10278369at2759"/>
<keyword evidence="3" id="KW-1185">Reference proteome</keyword>
<dbReference type="EMBL" id="LSRX01000051">
    <property type="protein sequence ID" value="OLQ11970.1"/>
    <property type="molecule type" value="Genomic_DNA"/>
</dbReference>
<dbReference type="Gene3D" id="3.40.50.2000">
    <property type="entry name" value="Glycogen Phosphorylase B"/>
    <property type="match status" value="1"/>
</dbReference>
<reference evidence="2 3" key="1">
    <citation type="submission" date="2016-02" db="EMBL/GenBank/DDBJ databases">
        <title>Genome analysis of coral dinoflagellate symbionts highlights evolutionary adaptations to a symbiotic lifestyle.</title>
        <authorList>
            <person name="Aranda M."/>
            <person name="Li Y."/>
            <person name="Liew Y.J."/>
            <person name="Baumgarten S."/>
            <person name="Simakov O."/>
            <person name="Wilson M."/>
            <person name="Piel J."/>
            <person name="Ashoor H."/>
            <person name="Bougouffa S."/>
            <person name="Bajic V.B."/>
            <person name="Ryu T."/>
            <person name="Ravasi T."/>
            <person name="Bayer T."/>
            <person name="Micklem G."/>
            <person name="Kim H."/>
            <person name="Bhak J."/>
            <person name="Lajeunesse T.C."/>
            <person name="Voolstra C.R."/>
        </authorList>
    </citation>
    <scope>NUCLEOTIDE SEQUENCE [LARGE SCALE GENOMIC DNA]</scope>
    <source>
        <strain evidence="2 3">CCMP2467</strain>
    </source>
</reference>
<feature type="compositionally biased region" description="Polar residues" evidence="1">
    <location>
        <begin position="99"/>
        <end position="112"/>
    </location>
</feature>
<comment type="caution">
    <text evidence="2">The sequence shown here is derived from an EMBL/GenBank/DDBJ whole genome shotgun (WGS) entry which is preliminary data.</text>
</comment>